<keyword evidence="5 6" id="KW-0472">Membrane</keyword>
<protein>
    <submittedName>
        <fullName evidence="7">Lipopolysaccharide biosynthesis protein</fullName>
    </submittedName>
</protein>
<comment type="subcellular location">
    <subcellularLocation>
        <location evidence="1">Cell membrane</location>
        <topology evidence="1">Multi-pass membrane protein</topology>
    </subcellularLocation>
</comment>
<dbReference type="GO" id="GO:0005886">
    <property type="term" value="C:plasma membrane"/>
    <property type="evidence" value="ECO:0007669"/>
    <property type="project" value="UniProtKB-SubCell"/>
</dbReference>
<feature type="transmembrane region" description="Helical" evidence="6">
    <location>
        <begin position="360"/>
        <end position="378"/>
    </location>
</feature>
<feature type="transmembrane region" description="Helical" evidence="6">
    <location>
        <begin position="236"/>
        <end position="256"/>
    </location>
</feature>
<name>A0A9E5DCA6_9EURY</name>
<evidence type="ECO:0000313" key="8">
    <source>
        <dbReference type="Proteomes" id="UP001065682"/>
    </source>
</evidence>
<dbReference type="Proteomes" id="UP001065682">
    <property type="component" value="Unassembled WGS sequence"/>
</dbReference>
<keyword evidence="2" id="KW-1003">Cell membrane</keyword>
<dbReference type="RefSeq" id="WP_261596628.1">
    <property type="nucleotide sequence ID" value="NZ_VHLL01000001.1"/>
</dbReference>
<comment type="caution">
    <text evidence="7">The sequence shown here is derived from an EMBL/GenBank/DDBJ whole genome shotgun (WGS) entry which is preliminary data.</text>
</comment>
<reference evidence="7" key="1">
    <citation type="submission" date="2019-06" db="EMBL/GenBank/DDBJ databases">
        <title>Methanoculleus strain from Tamsui River, Taipei, Taiwan.</title>
        <authorList>
            <person name="You Y.-T."/>
            <person name="Chen S.-C."/>
            <person name="Lai S.-J."/>
            <person name="Lee Y.-C."/>
            <person name="Lai M.-C."/>
        </authorList>
    </citation>
    <scope>NUCLEOTIDE SEQUENCE</scope>
    <source>
        <strain evidence="7">Afa-1</strain>
    </source>
</reference>
<dbReference type="EMBL" id="VHLL01000001">
    <property type="protein sequence ID" value="MCT8336582.1"/>
    <property type="molecule type" value="Genomic_DNA"/>
</dbReference>
<dbReference type="PANTHER" id="PTHR30250">
    <property type="entry name" value="PST FAMILY PREDICTED COLANIC ACID TRANSPORTER"/>
    <property type="match status" value="1"/>
</dbReference>
<evidence type="ECO:0000256" key="2">
    <source>
        <dbReference type="ARBA" id="ARBA00022475"/>
    </source>
</evidence>
<feature type="transmembrane region" description="Helical" evidence="6">
    <location>
        <begin position="42"/>
        <end position="63"/>
    </location>
</feature>
<feature type="transmembrane region" description="Helical" evidence="6">
    <location>
        <begin position="110"/>
        <end position="130"/>
    </location>
</feature>
<gene>
    <name evidence="7" type="ORF">FKB36_03490</name>
</gene>
<evidence type="ECO:0000256" key="3">
    <source>
        <dbReference type="ARBA" id="ARBA00022692"/>
    </source>
</evidence>
<keyword evidence="8" id="KW-1185">Reference proteome</keyword>
<evidence type="ECO:0000256" key="4">
    <source>
        <dbReference type="ARBA" id="ARBA00022989"/>
    </source>
</evidence>
<sequence length="496" mass="53989">MASFLGNIFKLTTGTMIAQVAGILLIPVITRLYSPESFGVNQLFLSIATVAVVVSSLSYDYVIMLPKTDEESINAFALCTACVLGVSAAIGAVFIGFGDWFGALFGTPMIAEYLVWLPIFVVFSSLFALLNEWLSRKVQYGVLSKGIVLNSLTTRTVQIGGGLVAASPLGLILGSVTGMVLAVLYMLRGLAEDSELLKTVRVARMKEIAVRYRDFAIFGSAGGLANSLSWELPAFMLAYFFSPAILGYYALAMMAVRLPMGMVGTAISQVFYQKASEEKNRTGSVENVVREIHTRLISIGIFPFVMFTILAEDLFSFVFGAAWLTAGTYAMLLAPWIFTVFIFSPISSLFGVLEKQRSYFSFEILTLIAWAVIFYVGGASGDPVATLALFSIGGTLIWGSKAAYLIRVSGTGYRDSTLSLIRHLLLSIAVSVPLIVGRFLDLPLIILLGIAGATAIVYYLLLFFTDTLVRREFMGVVRGLIPAKHLGWMERLGLFR</sequence>
<evidence type="ECO:0000313" key="7">
    <source>
        <dbReference type="EMBL" id="MCT8336582.1"/>
    </source>
</evidence>
<dbReference type="Pfam" id="PF13440">
    <property type="entry name" value="Polysacc_synt_3"/>
    <property type="match status" value="1"/>
</dbReference>
<dbReference type="PANTHER" id="PTHR30250:SF28">
    <property type="entry name" value="POLYSACCHARIDE BIOSYNTHESIS PROTEIN"/>
    <property type="match status" value="1"/>
</dbReference>
<feature type="transmembrane region" description="Helical" evidence="6">
    <location>
        <begin position="296"/>
        <end position="323"/>
    </location>
</feature>
<feature type="transmembrane region" description="Helical" evidence="6">
    <location>
        <begin position="384"/>
        <end position="406"/>
    </location>
</feature>
<evidence type="ECO:0000256" key="6">
    <source>
        <dbReference type="SAM" id="Phobius"/>
    </source>
</evidence>
<feature type="transmembrane region" description="Helical" evidence="6">
    <location>
        <begin position="171"/>
        <end position="191"/>
    </location>
</feature>
<dbReference type="InterPro" id="IPR050833">
    <property type="entry name" value="Poly_Biosynth_Transport"/>
</dbReference>
<keyword evidence="3 6" id="KW-0812">Transmembrane</keyword>
<organism evidence="7 8">
    <name type="scientific">Methanoculleus formosensis</name>
    <dbReference type="NCBI Taxonomy" id="2590886"/>
    <lineage>
        <taxon>Archaea</taxon>
        <taxon>Methanobacteriati</taxon>
        <taxon>Methanobacteriota</taxon>
        <taxon>Stenosarchaea group</taxon>
        <taxon>Methanomicrobia</taxon>
        <taxon>Methanomicrobiales</taxon>
        <taxon>Methanomicrobiaceae</taxon>
        <taxon>Methanoculleus</taxon>
    </lineage>
</organism>
<dbReference type="AlphaFoldDB" id="A0A9E5DCA6"/>
<feature type="transmembrane region" description="Helical" evidence="6">
    <location>
        <begin position="7"/>
        <end position="30"/>
    </location>
</feature>
<feature type="transmembrane region" description="Helical" evidence="6">
    <location>
        <begin position="418"/>
        <end position="436"/>
    </location>
</feature>
<evidence type="ECO:0000256" key="5">
    <source>
        <dbReference type="ARBA" id="ARBA00023136"/>
    </source>
</evidence>
<evidence type="ECO:0000256" key="1">
    <source>
        <dbReference type="ARBA" id="ARBA00004651"/>
    </source>
</evidence>
<feature type="transmembrane region" description="Helical" evidence="6">
    <location>
        <begin position="329"/>
        <end position="353"/>
    </location>
</feature>
<proteinExistence type="predicted"/>
<feature type="transmembrane region" description="Helical" evidence="6">
    <location>
        <begin position="442"/>
        <end position="464"/>
    </location>
</feature>
<feature type="transmembrane region" description="Helical" evidence="6">
    <location>
        <begin position="75"/>
        <end position="98"/>
    </location>
</feature>
<accession>A0A9E5DCA6</accession>
<keyword evidence="4 6" id="KW-1133">Transmembrane helix</keyword>